<protein>
    <submittedName>
        <fullName evidence="1">Uncharacterized protein</fullName>
    </submittedName>
</protein>
<dbReference type="EMBL" id="MNCJ02000325">
    <property type="protein sequence ID" value="KAF5787663.1"/>
    <property type="molecule type" value="Genomic_DNA"/>
</dbReference>
<evidence type="ECO:0000313" key="2">
    <source>
        <dbReference type="Proteomes" id="UP000215914"/>
    </source>
</evidence>
<organism evidence="1 2">
    <name type="scientific">Helianthus annuus</name>
    <name type="common">Common sunflower</name>
    <dbReference type="NCBI Taxonomy" id="4232"/>
    <lineage>
        <taxon>Eukaryota</taxon>
        <taxon>Viridiplantae</taxon>
        <taxon>Streptophyta</taxon>
        <taxon>Embryophyta</taxon>
        <taxon>Tracheophyta</taxon>
        <taxon>Spermatophyta</taxon>
        <taxon>Magnoliopsida</taxon>
        <taxon>eudicotyledons</taxon>
        <taxon>Gunneridae</taxon>
        <taxon>Pentapetalae</taxon>
        <taxon>asterids</taxon>
        <taxon>campanulids</taxon>
        <taxon>Asterales</taxon>
        <taxon>Asteraceae</taxon>
        <taxon>Asteroideae</taxon>
        <taxon>Heliantheae alliance</taxon>
        <taxon>Heliantheae</taxon>
        <taxon>Helianthus</taxon>
    </lineage>
</organism>
<accession>A0A9K3HZV5</accession>
<dbReference type="AlphaFoldDB" id="A0A9K3HZV5"/>
<reference evidence="1" key="1">
    <citation type="journal article" date="2017" name="Nature">
        <title>The sunflower genome provides insights into oil metabolism, flowering and Asterid evolution.</title>
        <authorList>
            <person name="Badouin H."/>
            <person name="Gouzy J."/>
            <person name="Grassa C.J."/>
            <person name="Murat F."/>
            <person name="Staton S.E."/>
            <person name="Cottret L."/>
            <person name="Lelandais-Briere C."/>
            <person name="Owens G.L."/>
            <person name="Carrere S."/>
            <person name="Mayjonade B."/>
            <person name="Legrand L."/>
            <person name="Gill N."/>
            <person name="Kane N.C."/>
            <person name="Bowers J.E."/>
            <person name="Hubner S."/>
            <person name="Bellec A."/>
            <person name="Berard A."/>
            <person name="Berges H."/>
            <person name="Blanchet N."/>
            <person name="Boniface M.C."/>
            <person name="Brunel D."/>
            <person name="Catrice O."/>
            <person name="Chaidir N."/>
            <person name="Claudel C."/>
            <person name="Donnadieu C."/>
            <person name="Faraut T."/>
            <person name="Fievet G."/>
            <person name="Helmstetter N."/>
            <person name="King M."/>
            <person name="Knapp S.J."/>
            <person name="Lai Z."/>
            <person name="Le Paslier M.C."/>
            <person name="Lippi Y."/>
            <person name="Lorenzon L."/>
            <person name="Mandel J.R."/>
            <person name="Marage G."/>
            <person name="Marchand G."/>
            <person name="Marquand E."/>
            <person name="Bret-Mestries E."/>
            <person name="Morien E."/>
            <person name="Nambeesan S."/>
            <person name="Nguyen T."/>
            <person name="Pegot-Espagnet P."/>
            <person name="Pouilly N."/>
            <person name="Raftis F."/>
            <person name="Sallet E."/>
            <person name="Schiex T."/>
            <person name="Thomas J."/>
            <person name="Vandecasteele C."/>
            <person name="Vares D."/>
            <person name="Vear F."/>
            <person name="Vautrin S."/>
            <person name="Crespi M."/>
            <person name="Mangin B."/>
            <person name="Burke J.M."/>
            <person name="Salse J."/>
            <person name="Munos S."/>
            <person name="Vincourt P."/>
            <person name="Rieseberg L.H."/>
            <person name="Langlade N.B."/>
        </authorList>
    </citation>
    <scope>NUCLEOTIDE SEQUENCE</scope>
    <source>
        <tissue evidence="1">Leaves</tissue>
    </source>
</reference>
<proteinExistence type="predicted"/>
<keyword evidence="2" id="KW-1185">Reference proteome</keyword>
<gene>
    <name evidence="1" type="ORF">HanXRQr2_Chr10g0455371</name>
</gene>
<dbReference type="Proteomes" id="UP000215914">
    <property type="component" value="Unassembled WGS sequence"/>
</dbReference>
<sequence length="80" mass="9127">MLNVVGTYAYNEAELRYLGGIMPKNYFNYREIREKESDTELAQLDSSAQEARVKQAMMEDYFGLGFGASWDKAESLTEGK</sequence>
<comment type="caution">
    <text evidence="1">The sequence shown here is derived from an EMBL/GenBank/DDBJ whole genome shotgun (WGS) entry which is preliminary data.</text>
</comment>
<name>A0A9K3HZV5_HELAN</name>
<evidence type="ECO:0000313" key="1">
    <source>
        <dbReference type="EMBL" id="KAF5787663.1"/>
    </source>
</evidence>
<reference evidence="1" key="2">
    <citation type="submission" date="2020-06" db="EMBL/GenBank/DDBJ databases">
        <title>Helianthus annuus Genome sequencing and assembly Release 2.</title>
        <authorList>
            <person name="Gouzy J."/>
            <person name="Langlade N."/>
            <person name="Munos S."/>
        </authorList>
    </citation>
    <scope>NUCLEOTIDE SEQUENCE</scope>
    <source>
        <tissue evidence="1">Leaves</tissue>
    </source>
</reference>
<dbReference type="Gramene" id="mRNA:HanXRQr2_Chr10g0455371">
    <property type="protein sequence ID" value="CDS:HanXRQr2_Chr10g0455371.1"/>
    <property type="gene ID" value="HanXRQr2_Chr10g0455371"/>
</dbReference>